<dbReference type="PANTHER" id="PTHR12604:SF2">
    <property type="entry name" value="X-RAY REPAIR CROSS-COMPLEMENTING PROTEIN 6"/>
    <property type="match status" value="1"/>
</dbReference>
<dbReference type="GO" id="GO:0000723">
    <property type="term" value="P:telomere maintenance"/>
    <property type="evidence" value="ECO:0007669"/>
    <property type="project" value="InterPro"/>
</dbReference>
<evidence type="ECO:0000256" key="12">
    <source>
        <dbReference type="SAM" id="MobiDB-lite"/>
    </source>
</evidence>
<dbReference type="GO" id="GO:0003690">
    <property type="term" value="F:double-stranded DNA binding"/>
    <property type="evidence" value="ECO:0007669"/>
    <property type="project" value="TreeGrafter"/>
</dbReference>
<dbReference type="InterPro" id="IPR016194">
    <property type="entry name" value="SPOC-like_C_dom_sf"/>
</dbReference>
<evidence type="ECO:0000256" key="10">
    <source>
        <dbReference type="ARBA" id="ARBA00023204"/>
    </source>
</evidence>
<evidence type="ECO:0000256" key="4">
    <source>
        <dbReference type="ARBA" id="ARBA00022763"/>
    </source>
</evidence>
<dbReference type="SUPFAM" id="SSF53300">
    <property type="entry name" value="vWA-like"/>
    <property type="match status" value="1"/>
</dbReference>
<dbReference type="GO" id="GO:0003684">
    <property type="term" value="F:damaged DNA binding"/>
    <property type="evidence" value="ECO:0007669"/>
    <property type="project" value="InterPro"/>
</dbReference>
<dbReference type="GO" id="GO:0005524">
    <property type="term" value="F:ATP binding"/>
    <property type="evidence" value="ECO:0007669"/>
    <property type="project" value="UniProtKB-KW"/>
</dbReference>
<sequence>MVEIAVNMQNQNMDEEEDFEMSQWYGVREATLFVVDATQKMFEEDPKNKISCIRKFFKLYKQILRQKLASNMQDWIGVVLFGTEQKDPDSCWKHIQTLQPLRVVTLDDLQHIRKLTKDNMRCYQSMQSDDTYPLYDVLSHSMDIFLKIKTVLTKRRIALITCHSPVLEEDEKYRIRSAAASLATRDIELYVISLDDNWVRDGFYKELEMLSRKTDPAVYRLTSMVDLVQQIQAPPKNIAQLSFKMCDNLELDLVVRTLGRKRRCLQMKQLSKATGQILSRSTYFKGDENFYDEENNDDEEADLPYLIPEEVNLETEREIGGRKLHFTPKEISRVKHIHPPAIKLIGVKPIPNDLFRYHVKRQYFVRPNNGSTRKDNLLFFGALLNKCAAAGKMIVCTFTMRVNTQTNLCYMIPNVELGGFYLSKVSFQGSIGDKSEVLDHYRTQQQVTNEEVELWKRTIDQLNMEYCPHKFKSYKLESQIQIVEKLALDKKPGPPPNNTIEQSFLKTYKEVAELVPEFKTMYPNLDKSDEPPKAKKARKTKATS</sequence>
<dbReference type="GeneID" id="106746122"/>
<dbReference type="PANTHER" id="PTHR12604">
    <property type="entry name" value="KU AUTOANTIGEN DNA HELICASE"/>
    <property type="match status" value="1"/>
</dbReference>
<dbReference type="SUPFAM" id="SSF100939">
    <property type="entry name" value="SPOC domain-like"/>
    <property type="match status" value="1"/>
</dbReference>
<name>A0A6P3XIN4_DINQU</name>
<evidence type="ECO:0000259" key="13">
    <source>
        <dbReference type="SMART" id="SM00559"/>
    </source>
</evidence>
<evidence type="ECO:0000256" key="1">
    <source>
        <dbReference type="ARBA" id="ARBA00004123"/>
    </source>
</evidence>
<keyword evidence="6" id="KW-0347">Helicase</keyword>
<evidence type="ECO:0000256" key="7">
    <source>
        <dbReference type="ARBA" id="ARBA00022840"/>
    </source>
</evidence>
<evidence type="ECO:0000256" key="11">
    <source>
        <dbReference type="ARBA" id="ARBA00023242"/>
    </source>
</evidence>
<dbReference type="KEGG" id="dqu:106746122"/>
<dbReference type="Pfam" id="PF03731">
    <property type="entry name" value="Ku_N"/>
    <property type="match status" value="1"/>
</dbReference>
<keyword evidence="5" id="KW-0378">Hydrolase</keyword>
<keyword evidence="9" id="KW-0233">DNA recombination</keyword>
<dbReference type="Pfam" id="PF02735">
    <property type="entry name" value="Ku"/>
    <property type="match status" value="1"/>
</dbReference>
<dbReference type="GO" id="GO:0006310">
    <property type="term" value="P:DNA recombination"/>
    <property type="evidence" value="ECO:0007669"/>
    <property type="project" value="UniProtKB-KW"/>
</dbReference>
<feature type="domain" description="Ku" evidence="13">
    <location>
        <begin position="308"/>
        <end position="452"/>
    </location>
</feature>
<dbReference type="InterPro" id="IPR006165">
    <property type="entry name" value="Ku70"/>
</dbReference>
<evidence type="ECO:0000256" key="2">
    <source>
        <dbReference type="ARBA" id="ARBA00005240"/>
    </source>
</evidence>
<keyword evidence="8" id="KW-0238">DNA-binding</keyword>
<keyword evidence="3" id="KW-0547">Nucleotide-binding</keyword>
<protein>
    <submittedName>
        <fullName evidence="15">ATP-dependent DNA helicase II subunit 1-like isoform X1</fullName>
    </submittedName>
</protein>
<evidence type="ECO:0000313" key="14">
    <source>
        <dbReference type="Proteomes" id="UP000515204"/>
    </source>
</evidence>
<evidence type="ECO:0000256" key="5">
    <source>
        <dbReference type="ARBA" id="ARBA00022801"/>
    </source>
</evidence>
<dbReference type="GO" id="GO:0004386">
    <property type="term" value="F:helicase activity"/>
    <property type="evidence" value="ECO:0007669"/>
    <property type="project" value="UniProtKB-KW"/>
</dbReference>
<feature type="compositionally biased region" description="Basic residues" evidence="12">
    <location>
        <begin position="534"/>
        <end position="544"/>
    </location>
</feature>
<dbReference type="AlphaFoldDB" id="A0A6P3XIN4"/>
<dbReference type="Proteomes" id="UP000515204">
    <property type="component" value="Unplaced"/>
</dbReference>
<dbReference type="SMART" id="SM00559">
    <property type="entry name" value="Ku78"/>
    <property type="match status" value="1"/>
</dbReference>
<feature type="region of interest" description="Disordered" evidence="12">
    <location>
        <begin position="522"/>
        <end position="544"/>
    </location>
</feature>
<keyword evidence="4" id="KW-0227">DNA damage</keyword>
<organism evidence="14 15">
    <name type="scientific">Dinoponera quadriceps</name>
    <name type="common">South American ant</name>
    <dbReference type="NCBI Taxonomy" id="609295"/>
    <lineage>
        <taxon>Eukaryota</taxon>
        <taxon>Metazoa</taxon>
        <taxon>Ecdysozoa</taxon>
        <taxon>Arthropoda</taxon>
        <taxon>Hexapoda</taxon>
        <taxon>Insecta</taxon>
        <taxon>Pterygota</taxon>
        <taxon>Neoptera</taxon>
        <taxon>Endopterygota</taxon>
        <taxon>Hymenoptera</taxon>
        <taxon>Apocrita</taxon>
        <taxon>Aculeata</taxon>
        <taxon>Formicoidea</taxon>
        <taxon>Formicidae</taxon>
        <taxon>Ponerinae</taxon>
        <taxon>Ponerini</taxon>
        <taxon>Dinoponera</taxon>
    </lineage>
</organism>
<dbReference type="GO" id="GO:0043564">
    <property type="term" value="C:Ku70:Ku80 complex"/>
    <property type="evidence" value="ECO:0007669"/>
    <property type="project" value="InterPro"/>
</dbReference>
<keyword evidence="14" id="KW-1185">Reference proteome</keyword>
<dbReference type="GO" id="GO:0016787">
    <property type="term" value="F:hydrolase activity"/>
    <property type="evidence" value="ECO:0007669"/>
    <property type="project" value="UniProtKB-KW"/>
</dbReference>
<dbReference type="OrthoDB" id="3249161at2759"/>
<evidence type="ECO:0000313" key="15">
    <source>
        <dbReference type="RefSeq" id="XP_014477834.1"/>
    </source>
</evidence>
<proteinExistence type="inferred from homology"/>
<evidence type="ECO:0000256" key="9">
    <source>
        <dbReference type="ARBA" id="ARBA00023172"/>
    </source>
</evidence>
<accession>A0A6P3XIN4</accession>
<reference evidence="15" key="1">
    <citation type="submission" date="2025-08" db="UniProtKB">
        <authorList>
            <consortium name="RefSeq"/>
        </authorList>
    </citation>
    <scope>IDENTIFICATION</scope>
</reference>
<dbReference type="InterPro" id="IPR027388">
    <property type="entry name" value="Ku70_bridge/pillars_dom_sf"/>
</dbReference>
<comment type="similarity">
    <text evidence="2">Belongs to the ku70 family.</text>
</comment>
<dbReference type="Gene3D" id="2.40.290.10">
    <property type="match status" value="1"/>
</dbReference>
<dbReference type="Gene3D" id="1.10.1600.10">
    <property type="match status" value="1"/>
</dbReference>
<dbReference type="GO" id="GO:0042162">
    <property type="term" value="F:telomeric DNA binding"/>
    <property type="evidence" value="ECO:0007669"/>
    <property type="project" value="InterPro"/>
</dbReference>
<dbReference type="Gene3D" id="4.10.970.10">
    <property type="entry name" value="Ku70, bridge and pillars"/>
    <property type="match status" value="1"/>
</dbReference>
<dbReference type="Gene3D" id="3.40.50.410">
    <property type="entry name" value="von Willebrand factor, type A domain"/>
    <property type="match status" value="1"/>
</dbReference>
<dbReference type="InterPro" id="IPR006164">
    <property type="entry name" value="DNA_bd_Ku70/Ku80"/>
</dbReference>
<evidence type="ECO:0000256" key="8">
    <source>
        <dbReference type="ARBA" id="ARBA00023125"/>
    </source>
</evidence>
<evidence type="ECO:0000256" key="6">
    <source>
        <dbReference type="ARBA" id="ARBA00022806"/>
    </source>
</evidence>
<keyword evidence="7" id="KW-0067">ATP-binding</keyword>
<dbReference type="PIRSF" id="PIRSF003033">
    <property type="entry name" value="Ku70"/>
    <property type="match status" value="1"/>
</dbReference>
<dbReference type="InterPro" id="IPR036465">
    <property type="entry name" value="vWFA_dom_sf"/>
</dbReference>
<evidence type="ECO:0000256" key="3">
    <source>
        <dbReference type="ARBA" id="ARBA00022741"/>
    </source>
</evidence>
<dbReference type="RefSeq" id="XP_014477834.1">
    <property type="nucleotide sequence ID" value="XM_014622348.1"/>
</dbReference>
<dbReference type="GO" id="GO:0006303">
    <property type="term" value="P:double-strand break repair via nonhomologous end joining"/>
    <property type="evidence" value="ECO:0007669"/>
    <property type="project" value="InterPro"/>
</dbReference>
<keyword evidence="10" id="KW-0234">DNA repair</keyword>
<comment type="subcellular location">
    <subcellularLocation>
        <location evidence="1">Nucleus</location>
    </subcellularLocation>
</comment>
<dbReference type="InterPro" id="IPR005161">
    <property type="entry name" value="Ku_N"/>
</dbReference>
<keyword evidence="11" id="KW-0539">Nucleus</keyword>
<gene>
    <name evidence="15" type="primary">LOC106746122</name>
</gene>